<protein>
    <submittedName>
        <fullName evidence="1">Uncharacterized protein</fullName>
    </submittedName>
</protein>
<accession>A0ABV7KD26</accession>
<evidence type="ECO:0000313" key="2">
    <source>
        <dbReference type="Proteomes" id="UP001595583"/>
    </source>
</evidence>
<organism evidence="1 2">
    <name type="scientific">Aquamicrobium soli</name>
    <dbReference type="NCBI Taxonomy" id="1811518"/>
    <lineage>
        <taxon>Bacteria</taxon>
        <taxon>Pseudomonadati</taxon>
        <taxon>Pseudomonadota</taxon>
        <taxon>Alphaproteobacteria</taxon>
        <taxon>Hyphomicrobiales</taxon>
        <taxon>Phyllobacteriaceae</taxon>
        <taxon>Aquamicrobium</taxon>
    </lineage>
</organism>
<keyword evidence="2" id="KW-1185">Reference proteome</keyword>
<gene>
    <name evidence="1" type="ORF">ACFOHJ_13295</name>
</gene>
<comment type="caution">
    <text evidence="1">The sequence shown here is derived from an EMBL/GenBank/DDBJ whole genome shotgun (WGS) entry which is preliminary data.</text>
</comment>
<dbReference type="Proteomes" id="UP001595583">
    <property type="component" value="Unassembled WGS sequence"/>
</dbReference>
<reference evidence="2" key="1">
    <citation type="journal article" date="2019" name="Int. J. Syst. Evol. Microbiol.">
        <title>The Global Catalogue of Microorganisms (GCM) 10K type strain sequencing project: providing services to taxonomists for standard genome sequencing and annotation.</title>
        <authorList>
            <consortium name="The Broad Institute Genomics Platform"/>
            <consortium name="The Broad Institute Genome Sequencing Center for Infectious Disease"/>
            <person name="Wu L."/>
            <person name="Ma J."/>
        </authorList>
    </citation>
    <scope>NUCLEOTIDE SEQUENCE [LARGE SCALE GENOMIC DNA]</scope>
    <source>
        <strain evidence="2">KCTC 52165</strain>
    </source>
</reference>
<sequence>MMTDRKLTAANDNRHHRFRGGLPPCIAKLAKVDPEGAWSVLEFGKTFDAQLAVDPGGHDDDERAGSDTADFGMDCRHETKPSILQMLADVLRPRVVRHIDGTITRHAGPDDVQFDGDVALLGSMVFHLRHGMRRAPAGGNLFSYQDANGKTQAAQVVAEKPKQARQSSIATAHLWAPRVVEGAAAKRQQPDRSVRYLDLGGTPMPPSMPAPYACDGRPPLKEQRPDMPFHTACRFGYYAPAVAKGAHWLGGVIKGKPAAQMPAPMPDRPAVPDDVAVILEMALARATYEQIGIERGYGGGYADRAGKRAFLSAVEAIKAIFPAPKRAPGWEEHLAKLRGEPEAIAA</sequence>
<dbReference type="EMBL" id="JBHRTK010000012">
    <property type="protein sequence ID" value="MFC3207197.1"/>
    <property type="molecule type" value="Genomic_DNA"/>
</dbReference>
<name>A0ABV7KD26_9HYPH</name>
<evidence type="ECO:0000313" key="1">
    <source>
        <dbReference type="EMBL" id="MFC3207197.1"/>
    </source>
</evidence>
<proteinExistence type="predicted"/>
<dbReference type="RefSeq" id="WP_378221138.1">
    <property type="nucleotide sequence ID" value="NZ_JBHRTK010000012.1"/>
</dbReference>